<organism evidence="2 3">
    <name type="scientific">Priestia megaterium</name>
    <name type="common">Bacillus megaterium</name>
    <dbReference type="NCBI Taxonomy" id="1404"/>
    <lineage>
        <taxon>Bacteria</taxon>
        <taxon>Bacillati</taxon>
        <taxon>Bacillota</taxon>
        <taxon>Bacilli</taxon>
        <taxon>Bacillales</taxon>
        <taxon>Bacillaceae</taxon>
        <taxon>Priestia</taxon>
    </lineage>
</organism>
<evidence type="ECO:0000313" key="3">
    <source>
        <dbReference type="Proteomes" id="UP000501868"/>
    </source>
</evidence>
<dbReference type="Proteomes" id="UP000501868">
    <property type="component" value="Chromosome"/>
</dbReference>
<reference evidence="2 3" key="1">
    <citation type="submission" date="2020-04" db="EMBL/GenBank/DDBJ databases">
        <title>Genome-Wide Identification of 5-Methylcytosine Sites in Bacterial Genomes By High-Throughput Sequencing of MspJI Restriction Fragments.</title>
        <authorList>
            <person name="Wu V."/>
        </authorList>
    </citation>
    <scope>NUCLEOTIDE SEQUENCE [LARGE SCALE GENOMIC DNA]</scope>
    <source>
        <strain evidence="2 3">S2</strain>
    </source>
</reference>
<dbReference type="InterPro" id="IPR007867">
    <property type="entry name" value="GMC_OxRtase_C"/>
</dbReference>
<dbReference type="SUPFAM" id="SSF51905">
    <property type="entry name" value="FAD/NAD(P)-binding domain"/>
    <property type="match status" value="1"/>
</dbReference>
<dbReference type="Pfam" id="PF05199">
    <property type="entry name" value="GMC_oxred_C"/>
    <property type="match status" value="1"/>
</dbReference>
<name>A0A6H1PBP3_PRIMG</name>
<evidence type="ECO:0000313" key="2">
    <source>
        <dbReference type="EMBL" id="QIZ11006.1"/>
    </source>
</evidence>
<dbReference type="EMBL" id="CP051128">
    <property type="protein sequence ID" value="QIZ11006.1"/>
    <property type="molecule type" value="Genomic_DNA"/>
</dbReference>
<reference evidence="2 3" key="2">
    <citation type="submission" date="2020-04" db="EMBL/GenBank/DDBJ databases">
        <authorList>
            <person name="Fomenkov A."/>
            <person name="Anton B.P."/>
            <person name="Roberts R.J."/>
        </authorList>
    </citation>
    <scope>NUCLEOTIDE SEQUENCE [LARGE SCALE GENOMIC DNA]</scope>
    <source>
        <strain evidence="2 3">S2</strain>
    </source>
</reference>
<feature type="domain" description="Glucose-methanol-choline oxidoreductase C-terminal" evidence="1">
    <location>
        <begin position="5"/>
        <end position="46"/>
    </location>
</feature>
<proteinExistence type="predicted"/>
<gene>
    <name evidence="2" type="ORF">HFZ78_18010</name>
</gene>
<sequence length="59" mass="6310">MAPFNMGGVVDRFGKLYGVHNLIVADAQIIPFTVDGNTSASAFLIGYTIAKQIMNGHLN</sequence>
<dbReference type="InterPro" id="IPR036188">
    <property type="entry name" value="FAD/NAD-bd_sf"/>
</dbReference>
<dbReference type="GO" id="GO:0016614">
    <property type="term" value="F:oxidoreductase activity, acting on CH-OH group of donors"/>
    <property type="evidence" value="ECO:0007669"/>
    <property type="project" value="InterPro"/>
</dbReference>
<protein>
    <recommendedName>
        <fullName evidence="1">Glucose-methanol-choline oxidoreductase C-terminal domain-containing protein</fullName>
    </recommendedName>
</protein>
<dbReference type="Gene3D" id="3.50.50.60">
    <property type="entry name" value="FAD/NAD(P)-binding domain"/>
    <property type="match status" value="1"/>
</dbReference>
<evidence type="ECO:0000259" key="1">
    <source>
        <dbReference type="Pfam" id="PF05199"/>
    </source>
</evidence>
<accession>A0A6H1PBP3</accession>
<dbReference type="AlphaFoldDB" id="A0A6H1PBP3"/>